<evidence type="ECO:0000256" key="3">
    <source>
        <dbReference type="ARBA" id="ARBA00023159"/>
    </source>
</evidence>
<dbReference type="PANTHER" id="PTHR37299">
    <property type="entry name" value="TRANSCRIPTIONAL REGULATOR-RELATED"/>
    <property type="match status" value="1"/>
</dbReference>
<evidence type="ECO:0000256" key="5">
    <source>
        <dbReference type="PROSITE-ProRule" id="PRU00169"/>
    </source>
</evidence>
<dbReference type="GO" id="GO:0000156">
    <property type="term" value="F:phosphorelay response regulator activity"/>
    <property type="evidence" value="ECO:0007669"/>
    <property type="project" value="InterPro"/>
</dbReference>
<dbReference type="RefSeq" id="WP_035451936.1">
    <property type="nucleotide sequence ID" value="NZ_AZGA01000077.1"/>
</dbReference>
<dbReference type="SMART" id="SM00448">
    <property type="entry name" value="REC"/>
    <property type="match status" value="1"/>
</dbReference>
<dbReference type="Gene3D" id="2.40.50.1020">
    <property type="entry name" value="LytTr DNA-binding domain"/>
    <property type="match status" value="1"/>
</dbReference>
<dbReference type="InterPro" id="IPR007492">
    <property type="entry name" value="LytTR_DNA-bd_dom"/>
</dbReference>
<dbReference type="PATRIC" id="fig|1423734.3.peg.673"/>
<evidence type="ECO:0000313" key="9">
    <source>
        <dbReference type="Proteomes" id="UP000051236"/>
    </source>
</evidence>
<name>X0PQI8_9LACO</name>
<dbReference type="Proteomes" id="UP000051236">
    <property type="component" value="Unassembled WGS sequence"/>
</dbReference>
<dbReference type="eggNOG" id="COG3279">
    <property type="taxonomic scope" value="Bacteria"/>
</dbReference>
<comment type="function">
    <text evidence="4">Required for high-level post-exponential phase expression of a series of secreted proteins.</text>
</comment>
<comment type="caution">
    <text evidence="8">The sequence shown here is derived from an EMBL/GenBank/DDBJ whole genome shotgun (WGS) entry which is preliminary data.</text>
</comment>
<evidence type="ECO:0000256" key="4">
    <source>
        <dbReference type="ARBA" id="ARBA00037164"/>
    </source>
</evidence>
<dbReference type="SMART" id="SM00850">
    <property type="entry name" value="LytTR"/>
    <property type="match status" value="1"/>
</dbReference>
<feature type="modified residue" description="4-aspartylphosphate" evidence="5">
    <location>
        <position position="65"/>
    </location>
</feature>
<feature type="domain" description="Response regulatory" evidence="6">
    <location>
        <begin position="3"/>
        <end position="132"/>
    </location>
</feature>
<dbReference type="InterPro" id="IPR001789">
    <property type="entry name" value="Sig_transdc_resp-reg_receiver"/>
</dbReference>
<proteinExistence type="predicted"/>
<dbReference type="EMBL" id="AZGA01000077">
    <property type="protein sequence ID" value="KRM31603.1"/>
    <property type="molecule type" value="Genomic_DNA"/>
</dbReference>
<sequence>MLNVLILEDDAQQRNDYRKVIQTRIDYNASTHAYDMAIAVCTDDPAEISAYLKAHPDDLVFALLDIEIAGTTVSGIDVADEIRQSQPFASIVFITTHDELMPLTLQRRVEPLDFIYKESGATQRDAAIKKDVDLAYQRYQRNIIAVEPRFSYQVMGSIIREINFSDLYYLESNKSHPHWLTLVGKNIRTEFKGELKKITEEQPNMIRCDKSYLVNPQNIVSFDIKNRTIYFDEAGKNSCIVSSRKVPVIRDFLKKAGRPQKIN</sequence>
<dbReference type="InterPro" id="IPR011006">
    <property type="entry name" value="CheY-like_superfamily"/>
</dbReference>
<dbReference type="PANTHER" id="PTHR37299:SF3">
    <property type="entry name" value="STAGE 0 SPORULATION PROTEIN A HOMOLOG"/>
    <property type="match status" value="1"/>
</dbReference>
<dbReference type="PROSITE" id="PS50110">
    <property type="entry name" value="RESPONSE_REGULATORY"/>
    <property type="match status" value="1"/>
</dbReference>
<evidence type="ECO:0008006" key="10">
    <source>
        <dbReference type="Google" id="ProtNLM"/>
    </source>
</evidence>
<dbReference type="GO" id="GO:0003677">
    <property type="term" value="F:DNA binding"/>
    <property type="evidence" value="ECO:0007669"/>
    <property type="project" value="InterPro"/>
</dbReference>
<evidence type="ECO:0000313" key="8">
    <source>
        <dbReference type="EMBL" id="KRM31603.1"/>
    </source>
</evidence>
<keyword evidence="5" id="KW-0597">Phosphoprotein</keyword>
<protein>
    <recommendedName>
        <fullName evidence="10">Response regulator</fullName>
    </recommendedName>
</protein>
<dbReference type="OrthoDB" id="9809318at2"/>
<evidence type="ECO:0000259" key="6">
    <source>
        <dbReference type="PROSITE" id="PS50110"/>
    </source>
</evidence>
<evidence type="ECO:0000256" key="1">
    <source>
        <dbReference type="ARBA" id="ARBA00022490"/>
    </source>
</evidence>
<dbReference type="PROSITE" id="PS50930">
    <property type="entry name" value="HTH_LYTTR"/>
    <property type="match status" value="1"/>
</dbReference>
<evidence type="ECO:0000259" key="7">
    <source>
        <dbReference type="PROSITE" id="PS50930"/>
    </source>
</evidence>
<accession>X0PQI8</accession>
<organism evidence="8 9">
    <name type="scientific">Agrilactobacillus composti DSM 18527 = JCM 14202</name>
    <dbReference type="NCBI Taxonomy" id="1423734"/>
    <lineage>
        <taxon>Bacteria</taxon>
        <taxon>Bacillati</taxon>
        <taxon>Bacillota</taxon>
        <taxon>Bacilli</taxon>
        <taxon>Lactobacillales</taxon>
        <taxon>Lactobacillaceae</taxon>
        <taxon>Agrilactobacillus</taxon>
    </lineage>
</organism>
<dbReference type="STRING" id="1423734.FC83_GL000666"/>
<dbReference type="Gene3D" id="3.40.50.2300">
    <property type="match status" value="1"/>
</dbReference>
<keyword evidence="9" id="KW-1185">Reference proteome</keyword>
<dbReference type="Pfam" id="PF04397">
    <property type="entry name" value="LytTR"/>
    <property type="match status" value="1"/>
</dbReference>
<keyword evidence="3" id="KW-0010">Activator</keyword>
<dbReference type="SUPFAM" id="SSF52172">
    <property type="entry name" value="CheY-like"/>
    <property type="match status" value="1"/>
</dbReference>
<keyword evidence="1" id="KW-0963">Cytoplasm</keyword>
<gene>
    <name evidence="8" type="ORF">FC83_GL000666</name>
</gene>
<evidence type="ECO:0000256" key="2">
    <source>
        <dbReference type="ARBA" id="ARBA00023012"/>
    </source>
</evidence>
<reference evidence="8 9" key="1">
    <citation type="journal article" date="2015" name="Genome Announc.">
        <title>Expanding the biotechnology potential of lactobacilli through comparative genomics of 213 strains and associated genera.</title>
        <authorList>
            <person name="Sun Z."/>
            <person name="Harris H.M."/>
            <person name="McCann A."/>
            <person name="Guo C."/>
            <person name="Argimon S."/>
            <person name="Zhang W."/>
            <person name="Yang X."/>
            <person name="Jeffery I.B."/>
            <person name="Cooney J.C."/>
            <person name="Kagawa T.F."/>
            <person name="Liu W."/>
            <person name="Song Y."/>
            <person name="Salvetti E."/>
            <person name="Wrobel A."/>
            <person name="Rasinkangas P."/>
            <person name="Parkhill J."/>
            <person name="Rea M.C."/>
            <person name="O'Sullivan O."/>
            <person name="Ritari J."/>
            <person name="Douillard F.P."/>
            <person name="Paul Ross R."/>
            <person name="Yang R."/>
            <person name="Briner A.E."/>
            <person name="Felis G.E."/>
            <person name="de Vos W.M."/>
            <person name="Barrangou R."/>
            <person name="Klaenhammer T.R."/>
            <person name="Caufield P.W."/>
            <person name="Cui Y."/>
            <person name="Zhang H."/>
            <person name="O'Toole P.W."/>
        </authorList>
    </citation>
    <scope>NUCLEOTIDE SEQUENCE [LARGE SCALE GENOMIC DNA]</scope>
    <source>
        <strain evidence="8 9">DSM 18527</strain>
    </source>
</reference>
<feature type="domain" description="HTH LytTR-type" evidence="7">
    <location>
        <begin position="162"/>
        <end position="255"/>
    </location>
</feature>
<dbReference type="AlphaFoldDB" id="X0PQI8"/>
<dbReference type="InterPro" id="IPR046947">
    <property type="entry name" value="LytR-like"/>
</dbReference>
<keyword evidence="2" id="KW-0902">Two-component regulatory system</keyword>